<dbReference type="RefSeq" id="WP_060678392.1">
    <property type="nucleotide sequence ID" value="NZ_CP090006.1"/>
</dbReference>
<keyword evidence="9 17" id="KW-0067">ATP-binding</keyword>
<feature type="binding site" evidence="17">
    <location>
        <position position="27"/>
    </location>
    <ligand>
        <name>ATP</name>
        <dbReference type="ChEBI" id="CHEBI:30616"/>
    </ligand>
</feature>
<evidence type="ECO:0000256" key="1">
    <source>
        <dbReference type="ARBA" id="ARBA00004651"/>
    </source>
</evidence>
<dbReference type="Gene3D" id="1.10.287.3610">
    <property type="match status" value="1"/>
</dbReference>
<keyword evidence="3" id="KW-1003">Cell membrane</keyword>
<feature type="binding site" evidence="16">
    <location>
        <position position="68"/>
    </location>
    <ligand>
        <name>substrate</name>
    </ligand>
</feature>
<protein>
    <submittedName>
        <fullName evidence="20">Diacylglycerol kinase</fullName>
    </submittedName>
</protein>
<evidence type="ECO:0000256" key="9">
    <source>
        <dbReference type="ARBA" id="ARBA00022840"/>
    </source>
</evidence>
<dbReference type="GO" id="GO:0008654">
    <property type="term" value="P:phospholipid biosynthetic process"/>
    <property type="evidence" value="ECO:0007669"/>
    <property type="project" value="UniProtKB-KW"/>
</dbReference>
<comment type="cofactor">
    <cofactor evidence="18">
        <name>Mg(2+)</name>
        <dbReference type="ChEBI" id="CHEBI:18420"/>
    </cofactor>
    <text evidence="18">Mn(2+), Zn(2+), Cd(2+) and Co(2+) support activity to lesser extents.</text>
</comment>
<dbReference type="Proteomes" id="UP000182945">
    <property type="component" value="Chromosome"/>
</dbReference>
<keyword evidence="8 20" id="KW-0418">Kinase</keyword>
<comment type="subcellular location">
    <subcellularLocation>
        <location evidence="1">Cell membrane</location>
        <topology evidence="1">Multi-pass membrane protein</topology>
    </subcellularLocation>
</comment>
<dbReference type="InterPro" id="IPR036945">
    <property type="entry name" value="DAGK_sf"/>
</dbReference>
<keyword evidence="6 19" id="KW-0812">Transmembrane</keyword>
<keyword evidence="18" id="KW-0460">Magnesium</keyword>
<keyword evidence="18" id="KW-0479">Metal-binding</keyword>
<evidence type="ECO:0000256" key="5">
    <source>
        <dbReference type="ARBA" id="ARBA00022679"/>
    </source>
</evidence>
<dbReference type="AlphaFoldDB" id="A0AAC9IZ46"/>
<feature type="binding site" evidence="17">
    <location>
        <position position="75"/>
    </location>
    <ligand>
        <name>ATP</name>
        <dbReference type="ChEBI" id="CHEBI:30616"/>
    </ligand>
</feature>
<dbReference type="Pfam" id="PF01219">
    <property type="entry name" value="DAGK_prokar"/>
    <property type="match status" value="1"/>
</dbReference>
<evidence type="ECO:0000256" key="3">
    <source>
        <dbReference type="ARBA" id="ARBA00022475"/>
    </source>
</evidence>
<keyword evidence="14" id="KW-1208">Phospholipid metabolism</keyword>
<feature type="transmembrane region" description="Helical" evidence="19">
    <location>
        <begin position="30"/>
        <end position="50"/>
    </location>
</feature>
<dbReference type="GO" id="GO:0016301">
    <property type="term" value="F:kinase activity"/>
    <property type="evidence" value="ECO:0007669"/>
    <property type="project" value="UniProtKB-KW"/>
</dbReference>
<keyword evidence="4" id="KW-0444">Lipid biosynthesis</keyword>
<sequence>MSLELKGKRSVGFTFAWNGLKEVTRTERNFRIHLFITALVLTIGFLVELNWLEWCIVIFAIGFVLVTEVTNSAIEKMIDYLNPAIHPSAKIIKDMAAGAVLIAAIIAALIGLIIFLPKIYTLFM</sequence>
<dbReference type="PANTHER" id="PTHR34299">
    <property type="entry name" value="DIACYLGLYCEROL KINASE"/>
    <property type="match status" value="1"/>
</dbReference>
<evidence type="ECO:0000256" key="14">
    <source>
        <dbReference type="ARBA" id="ARBA00023264"/>
    </source>
</evidence>
<evidence type="ECO:0000256" key="15">
    <source>
        <dbReference type="PIRSR" id="PIRSR600829-1"/>
    </source>
</evidence>
<dbReference type="CDD" id="cd14263">
    <property type="entry name" value="DAGK_IM_like"/>
    <property type="match status" value="1"/>
</dbReference>
<gene>
    <name evidence="20" type="ORF">BME96_08585</name>
    <name evidence="21" type="ORF">IC602_09450</name>
</gene>
<evidence type="ECO:0000256" key="4">
    <source>
        <dbReference type="ARBA" id="ARBA00022516"/>
    </source>
</evidence>
<evidence type="ECO:0000313" key="21">
    <source>
        <dbReference type="EMBL" id="MBD1222831.1"/>
    </source>
</evidence>
<name>A0AAC9IZ46_VIRHA</name>
<evidence type="ECO:0000256" key="19">
    <source>
        <dbReference type="SAM" id="Phobius"/>
    </source>
</evidence>
<keyword evidence="13" id="KW-0594">Phospholipid biosynthesis</keyword>
<keyword evidence="12 19" id="KW-0472">Membrane</keyword>
<evidence type="ECO:0000256" key="10">
    <source>
        <dbReference type="ARBA" id="ARBA00022989"/>
    </source>
</evidence>
<dbReference type="GO" id="GO:0005886">
    <property type="term" value="C:plasma membrane"/>
    <property type="evidence" value="ECO:0007669"/>
    <property type="project" value="UniProtKB-SubCell"/>
</dbReference>
<feature type="active site" description="Proton acceptor" evidence="15">
    <location>
        <position position="68"/>
    </location>
</feature>
<keyword evidence="10 19" id="KW-1133">Transmembrane helix</keyword>
<evidence type="ECO:0000256" key="17">
    <source>
        <dbReference type="PIRSR" id="PIRSR600829-3"/>
    </source>
</evidence>
<comment type="similarity">
    <text evidence="2">Belongs to the bacterial diacylglycerol kinase family.</text>
</comment>
<evidence type="ECO:0000313" key="23">
    <source>
        <dbReference type="Proteomes" id="UP000621631"/>
    </source>
</evidence>
<feature type="binding site" evidence="18">
    <location>
        <position position="75"/>
    </location>
    <ligand>
        <name>a divalent metal cation</name>
        <dbReference type="ChEBI" id="CHEBI:60240"/>
    </ligand>
</feature>
<feature type="binding site" evidence="17">
    <location>
        <begin position="93"/>
        <end position="94"/>
    </location>
    <ligand>
        <name>ATP</name>
        <dbReference type="ChEBI" id="CHEBI:30616"/>
    </ligand>
</feature>
<feature type="transmembrane region" description="Helical" evidence="19">
    <location>
        <begin position="95"/>
        <end position="116"/>
    </location>
</feature>
<evidence type="ECO:0000256" key="18">
    <source>
        <dbReference type="PIRSR" id="PIRSR600829-4"/>
    </source>
</evidence>
<evidence type="ECO:0000256" key="16">
    <source>
        <dbReference type="PIRSR" id="PIRSR600829-2"/>
    </source>
</evidence>
<dbReference type="EMBL" id="JACWEZ010000004">
    <property type="protein sequence ID" value="MBD1222831.1"/>
    <property type="molecule type" value="Genomic_DNA"/>
</dbReference>
<proteinExistence type="inferred from homology"/>
<dbReference type="GO" id="GO:0005524">
    <property type="term" value="F:ATP binding"/>
    <property type="evidence" value="ECO:0007669"/>
    <property type="project" value="UniProtKB-KW"/>
</dbReference>
<evidence type="ECO:0000256" key="11">
    <source>
        <dbReference type="ARBA" id="ARBA00023098"/>
    </source>
</evidence>
<keyword evidence="7 17" id="KW-0547">Nucleotide-binding</keyword>
<feature type="binding site" evidence="18">
    <location>
        <position position="27"/>
    </location>
    <ligand>
        <name>a divalent metal cation</name>
        <dbReference type="ChEBI" id="CHEBI:60240"/>
    </ligand>
</feature>
<reference evidence="20 22" key="1">
    <citation type="submission" date="2016-11" db="EMBL/GenBank/DDBJ databases">
        <title>Complete genome sequencing of Virgibacillus halodenitrificans PDB-F2.</title>
        <authorList>
            <person name="Sun Z."/>
            <person name="Zhou Y."/>
            <person name="Li H."/>
        </authorList>
    </citation>
    <scope>NUCLEOTIDE SEQUENCE [LARGE SCALE GENOMIC DNA]</scope>
    <source>
        <strain evidence="20 22">PDB-F2</strain>
    </source>
</reference>
<dbReference type="KEGG" id="vhl:BME96_08585"/>
<dbReference type="GO" id="GO:0046872">
    <property type="term" value="F:metal ion binding"/>
    <property type="evidence" value="ECO:0007669"/>
    <property type="project" value="UniProtKB-KW"/>
</dbReference>
<feature type="transmembrane region" description="Helical" evidence="19">
    <location>
        <begin position="56"/>
        <end position="74"/>
    </location>
</feature>
<dbReference type="EMBL" id="CP017962">
    <property type="protein sequence ID" value="APC48227.1"/>
    <property type="molecule type" value="Genomic_DNA"/>
</dbReference>
<evidence type="ECO:0000313" key="22">
    <source>
        <dbReference type="Proteomes" id="UP000182945"/>
    </source>
</evidence>
<accession>A0AAC9IZ46</accession>
<keyword evidence="11" id="KW-0443">Lipid metabolism</keyword>
<dbReference type="InterPro" id="IPR000829">
    <property type="entry name" value="DAGK"/>
</dbReference>
<organism evidence="20 22">
    <name type="scientific">Virgibacillus halodenitrificans</name>
    <name type="common">Bacillus halodenitrificans</name>
    <dbReference type="NCBI Taxonomy" id="1482"/>
    <lineage>
        <taxon>Bacteria</taxon>
        <taxon>Bacillati</taxon>
        <taxon>Bacillota</taxon>
        <taxon>Bacilli</taxon>
        <taxon>Bacillales</taxon>
        <taxon>Bacillaceae</taxon>
        <taxon>Virgibacillus</taxon>
    </lineage>
</organism>
<evidence type="ECO:0000256" key="6">
    <source>
        <dbReference type="ARBA" id="ARBA00022692"/>
    </source>
</evidence>
<reference evidence="21 23" key="2">
    <citation type="submission" date="2020-09" db="EMBL/GenBank/DDBJ databases">
        <title>Draft Genome Sequences of Oil-Oxidizing Bacteria Halomonas titanicae, Marinobacter lutaoensis, and Virgibacillus halodenitrificans Isolated from Highly Saline Environments.</title>
        <authorList>
            <person name="Grouzdev D.S."/>
            <person name="Sokolova D.S."/>
            <person name="Semenova E.M."/>
            <person name="Borzenkov I.A."/>
            <person name="Bidzhieva S.K."/>
            <person name="Poltaraus A.B."/>
            <person name="Nazina T.N."/>
        </authorList>
    </citation>
    <scope>NUCLEOTIDE SEQUENCE [LARGE SCALE GENOMIC DNA]</scope>
    <source>
        <strain evidence="21 23">VKM B-3472D</strain>
    </source>
</reference>
<keyword evidence="5" id="KW-0808">Transferase</keyword>
<evidence type="ECO:0000256" key="8">
    <source>
        <dbReference type="ARBA" id="ARBA00022777"/>
    </source>
</evidence>
<evidence type="ECO:0000313" key="20">
    <source>
        <dbReference type="EMBL" id="APC48227.1"/>
    </source>
</evidence>
<evidence type="ECO:0000256" key="2">
    <source>
        <dbReference type="ARBA" id="ARBA00005967"/>
    </source>
</evidence>
<evidence type="ECO:0000256" key="7">
    <source>
        <dbReference type="ARBA" id="ARBA00022741"/>
    </source>
</evidence>
<evidence type="ECO:0000256" key="12">
    <source>
        <dbReference type="ARBA" id="ARBA00023136"/>
    </source>
</evidence>
<dbReference type="Proteomes" id="UP000621631">
    <property type="component" value="Unassembled WGS sequence"/>
</dbReference>
<dbReference type="PANTHER" id="PTHR34299:SF1">
    <property type="entry name" value="DIACYLGLYCEROL KINASE"/>
    <property type="match status" value="1"/>
</dbReference>
<evidence type="ECO:0000256" key="13">
    <source>
        <dbReference type="ARBA" id="ARBA00023209"/>
    </source>
</evidence>
<keyword evidence="23" id="KW-1185">Reference proteome</keyword>